<evidence type="ECO:0000256" key="6">
    <source>
        <dbReference type="ARBA" id="ARBA00022553"/>
    </source>
</evidence>
<dbReference type="Gene3D" id="3.40.50.2300">
    <property type="match status" value="1"/>
</dbReference>
<keyword evidence="13 15" id="KW-0472">Membrane</keyword>
<dbReference type="AlphaFoldDB" id="Q0BV44"/>
<evidence type="ECO:0000259" key="16">
    <source>
        <dbReference type="PROSITE" id="PS51099"/>
    </source>
</evidence>
<feature type="transmembrane region" description="Helical" evidence="15">
    <location>
        <begin position="388"/>
        <end position="407"/>
    </location>
</feature>
<keyword evidence="10 15" id="KW-0812">Transmembrane</keyword>
<feature type="domain" description="PTS EIIC type-2" evidence="17">
    <location>
        <begin position="262"/>
        <end position="599"/>
    </location>
</feature>
<evidence type="ECO:0000256" key="3">
    <source>
        <dbReference type="ARBA" id="ARBA00012799"/>
    </source>
</evidence>
<feature type="transmembrane region" description="Helical" evidence="15">
    <location>
        <begin position="342"/>
        <end position="367"/>
    </location>
</feature>
<evidence type="ECO:0000256" key="5">
    <source>
        <dbReference type="ARBA" id="ARBA00022475"/>
    </source>
</evidence>
<accession>Q0BV44</accession>
<feature type="region of interest" description="Disordered" evidence="14">
    <location>
        <begin position="236"/>
        <end position="262"/>
    </location>
</feature>
<feature type="transmembrane region" description="Helical" evidence="15">
    <location>
        <begin position="307"/>
        <end position="330"/>
    </location>
</feature>
<dbReference type="PROSITE" id="PS51099">
    <property type="entry name" value="PTS_EIIB_TYPE_2"/>
    <property type="match status" value="1"/>
</dbReference>
<dbReference type="InterPro" id="IPR006327">
    <property type="entry name" value="PTS_IIC_fruc"/>
</dbReference>
<dbReference type="NCBIfam" id="TIGR01427">
    <property type="entry name" value="PTS_IIC_fructo"/>
    <property type="match status" value="1"/>
</dbReference>
<dbReference type="NCBIfam" id="TIGR00829">
    <property type="entry name" value="FRU"/>
    <property type="match status" value="1"/>
</dbReference>
<dbReference type="Proteomes" id="UP000001963">
    <property type="component" value="Chromosome"/>
</dbReference>
<gene>
    <name evidence="18" type="ordered locus">GbCGDNIH1_0410</name>
</gene>
<evidence type="ECO:0000256" key="12">
    <source>
        <dbReference type="ARBA" id="ARBA00022989"/>
    </source>
</evidence>
<evidence type="ECO:0000256" key="1">
    <source>
        <dbReference type="ARBA" id="ARBA00001401"/>
    </source>
</evidence>
<keyword evidence="11" id="KW-0418">Kinase</keyword>
<dbReference type="EC" id="2.7.1.202" evidence="3"/>
<keyword evidence="12 15" id="KW-1133">Transmembrane helix</keyword>
<evidence type="ECO:0000313" key="18">
    <source>
        <dbReference type="EMBL" id="ABI61308.2"/>
    </source>
</evidence>
<evidence type="ECO:0000256" key="10">
    <source>
        <dbReference type="ARBA" id="ARBA00022692"/>
    </source>
</evidence>
<evidence type="ECO:0000259" key="17">
    <source>
        <dbReference type="PROSITE" id="PS51104"/>
    </source>
</evidence>
<dbReference type="CDD" id="cd05569">
    <property type="entry name" value="PTS_IIB_fructose"/>
    <property type="match status" value="1"/>
</dbReference>
<dbReference type="InterPro" id="IPR013011">
    <property type="entry name" value="PTS_EIIB_2"/>
</dbReference>
<evidence type="ECO:0000256" key="2">
    <source>
        <dbReference type="ARBA" id="ARBA00004429"/>
    </source>
</evidence>
<dbReference type="STRING" id="391165.GbCGDNIH1_0410"/>
<protein>
    <recommendedName>
        <fullName evidence="3">protein-N(pi)-phosphohistidine--D-fructose phosphotransferase</fullName>
        <ecNumber evidence="3">2.7.1.202</ecNumber>
    </recommendedName>
</protein>
<keyword evidence="19" id="KW-1185">Reference proteome</keyword>
<dbReference type="GO" id="GO:0016301">
    <property type="term" value="F:kinase activity"/>
    <property type="evidence" value="ECO:0007669"/>
    <property type="project" value="UniProtKB-KW"/>
</dbReference>
<dbReference type="InterPro" id="IPR036095">
    <property type="entry name" value="PTS_EIIB-like_sf"/>
</dbReference>
<evidence type="ECO:0000256" key="4">
    <source>
        <dbReference type="ARBA" id="ARBA00022448"/>
    </source>
</evidence>
<organism evidence="18 19">
    <name type="scientific">Granulibacter bethesdensis (strain ATCC BAA-1260 / CGDNIH1)</name>
    <dbReference type="NCBI Taxonomy" id="391165"/>
    <lineage>
        <taxon>Bacteria</taxon>
        <taxon>Pseudomonadati</taxon>
        <taxon>Pseudomonadota</taxon>
        <taxon>Alphaproteobacteria</taxon>
        <taxon>Acetobacterales</taxon>
        <taxon>Acetobacteraceae</taxon>
        <taxon>Granulibacter</taxon>
    </lineage>
</organism>
<dbReference type="GO" id="GO:0009401">
    <property type="term" value="P:phosphoenolpyruvate-dependent sugar phosphotransferase system"/>
    <property type="evidence" value="ECO:0007669"/>
    <property type="project" value="UniProtKB-KW"/>
</dbReference>
<feature type="domain" description="PTS EIIB type-2" evidence="16">
    <location>
        <begin position="135"/>
        <end position="230"/>
    </location>
</feature>
<keyword evidence="6" id="KW-0597">Phosphoprotein</keyword>
<dbReference type="InterPro" id="IPR013014">
    <property type="entry name" value="PTS_EIIC_2"/>
</dbReference>
<dbReference type="KEGG" id="gbe:GbCGDNIH1_0410"/>
<keyword evidence="7" id="KW-0762">Sugar transport</keyword>
<feature type="transmembrane region" description="Helical" evidence="15">
    <location>
        <begin position="427"/>
        <end position="446"/>
    </location>
</feature>
<dbReference type="eggNOG" id="COG1299">
    <property type="taxonomic scope" value="Bacteria"/>
</dbReference>
<name>Q0BV44_GRABC</name>
<evidence type="ECO:0000256" key="15">
    <source>
        <dbReference type="SAM" id="Phobius"/>
    </source>
</evidence>
<dbReference type="PANTHER" id="PTHR30505:SF0">
    <property type="entry name" value="FRUCTOSE-LIKE PTS SYSTEM EIIBC COMPONENT-RELATED"/>
    <property type="match status" value="1"/>
</dbReference>
<dbReference type="InterPro" id="IPR050864">
    <property type="entry name" value="Bacterial_PTS_Sugar_Transport"/>
</dbReference>
<reference evidence="18 19" key="1">
    <citation type="journal article" date="2007" name="J. Bacteriol.">
        <title>Genome sequence analysis of the emerging human pathogenic acetic acid bacterium Granulibacter bethesdensis.</title>
        <authorList>
            <person name="Greenberg D.E."/>
            <person name="Porcella S.F."/>
            <person name="Zelazny A.M."/>
            <person name="Virtaneva K."/>
            <person name="Sturdevant D.E."/>
            <person name="Kupko J.J.III."/>
            <person name="Barbian K.D."/>
            <person name="Babar A."/>
            <person name="Dorward D.W."/>
            <person name="Holland S.M."/>
        </authorList>
    </citation>
    <scope>NUCLEOTIDE SEQUENCE [LARGE SCALE GENOMIC DNA]</scope>
    <source>
        <strain evidence="19">ATCC BAA-1260 / CGDNIH1</strain>
    </source>
</reference>
<proteinExistence type="predicted"/>
<dbReference type="GO" id="GO:0005351">
    <property type="term" value="F:carbohydrate:proton symporter activity"/>
    <property type="evidence" value="ECO:0007669"/>
    <property type="project" value="InterPro"/>
</dbReference>
<dbReference type="GO" id="GO:0005886">
    <property type="term" value="C:plasma membrane"/>
    <property type="evidence" value="ECO:0007669"/>
    <property type="project" value="UniProtKB-SubCell"/>
</dbReference>
<dbReference type="PROSITE" id="PS51104">
    <property type="entry name" value="PTS_EIIC_TYPE_2"/>
    <property type="match status" value="1"/>
</dbReference>
<dbReference type="InterPro" id="IPR003501">
    <property type="entry name" value="PTS_EIIB_2/3"/>
</dbReference>
<feature type="transmembrane region" description="Helical" evidence="15">
    <location>
        <begin position="272"/>
        <end position="295"/>
    </location>
</feature>
<keyword evidence="9" id="KW-0598">Phosphotransferase system</keyword>
<sequence length="600" mass="61939">MPFPKYRPYRGSVAVMTILAIIDGQARRTHAVLAAEALRKAASNRNRSIEIDLRVVGSASPEPDTRMISTLLLVGEGESDSTYLDIADKLSGFPKHTTTLDTILADADLVLDNIGDVQSSPSASLDGKPAKGGRIVAITSCPTGIAHTFMAAEGLQQGAAAHGCMIRVETQGSVGARDTLSAEEIASADLVIIAADTQVDLSRFNGKRLFKTGTKAAIRDGAALITEAFEQAGIWGQDNREQAAPSTSDRSKDNATPPRTGPYKHLMTGVSFMLPVVVAGGILIAMAFALGGVNVTDASQAGTLAHALFLIGAKSAFPLIVPVLAGYIAYSVADRPGIAPGLTGGMIASSMGAGFLGGILAGFIAGYSTAFFNRWIKLGRNLDGLKPVLILPVLGSLVTGLAMMYGVGDPAAHLLSALTHWLQTLQGSSAILLGLLLGGMMAIDMGGPINKAAYTFSVGLLASGIYTPMAAVVIAGMTPPLGMALATRLYPNRFTTQEREAGKAASILGLAFITEGVIPFAAADPLRVLPATAGGAAIAGAISMACDVQMRVPHGGVFVLPIPNAISHPLWYLAALAAGTIITAVLAGLLKKKRPKEAVL</sequence>
<dbReference type="InterPro" id="IPR003353">
    <property type="entry name" value="PTS_IIB_fruc"/>
</dbReference>
<keyword evidence="8" id="KW-0808">Transferase</keyword>
<dbReference type="OrthoDB" id="9782569at2"/>
<dbReference type="SUPFAM" id="SSF52794">
    <property type="entry name" value="PTS system IIB component-like"/>
    <property type="match status" value="1"/>
</dbReference>
<evidence type="ECO:0000256" key="8">
    <source>
        <dbReference type="ARBA" id="ARBA00022679"/>
    </source>
</evidence>
<feature type="transmembrane region" description="Helical" evidence="15">
    <location>
        <begin position="570"/>
        <end position="590"/>
    </location>
</feature>
<feature type="transmembrane region" description="Helical" evidence="15">
    <location>
        <begin position="458"/>
        <end position="481"/>
    </location>
</feature>
<evidence type="ECO:0000256" key="7">
    <source>
        <dbReference type="ARBA" id="ARBA00022597"/>
    </source>
</evidence>
<keyword evidence="4" id="KW-0813">Transport</keyword>
<evidence type="ECO:0000256" key="11">
    <source>
        <dbReference type="ARBA" id="ARBA00022777"/>
    </source>
</evidence>
<dbReference type="GO" id="GO:0022877">
    <property type="term" value="F:protein-N(PI)-phosphohistidine-fructose phosphotransferase system transporter activity"/>
    <property type="evidence" value="ECO:0007669"/>
    <property type="project" value="InterPro"/>
</dbReference>
<dbReference type="Pfam" id="PF02302">
    <property type="entry name" value="PTS_IIB"/>
    <property type="match status" value="1"/>
</dbReference>
<comment type="subcellular location">
    <subcellularLocation>
        <location evidence="2">Cell inner membrane</location>
        <topology evidence="2">Multi-pass membrane protein</topology>
    </subcellularLocation>
</comment>
<dbReference type="GO" id="GO:0090563">
    <property type="term" value="F:protein-phosphocysteine-sugar phosphotransferase activity"/>
    <property type="evidence" value="ECO:0007669"/>
    <property type="project" value="TreeGrafter"/>
</dbReference>
<evidence type="ECO:0000256" key="9">
    <source>
        <dbReference type="ARBA" id="ARBA00022683"/>
    </source>
</evidence>
<comment type="catalytic activity">
    <reaction evidence="1">
        <text>D-fructose(out) + N(pros)-phospho-L-histidyl-[protein] = D-fructose 1-phosphate(in) + L-histidyl-[protein]</text>
        <dbReference type="Rhea" id="RHEA:49252"/>
        <dbReference type="Rhea" id="RHEA-COMP:9745"/>
        <dbReference type="Rhea" id="RHEA-COMP:9746"/>
        <dbReference type="ChEBI" id="CHEBI:29979"/>
        <dbReference type="ChEBI" id="CHEBI:37721"/>
        <dbReference type="ChEBI" id="CHEBI:58674"/>
        <dbReference type="ChEBI" id="CHEBI:64837"/>
        <dbReference type="EC" id="2.7.1.202"/>
    </reaction>
</comment>
<dbReference type="PANTHER" id="PTHR30505">
    <property type="entry name" value="FRUCTOSE-LIKE PERMEASE"/>
    <property type="match status" value="1"/>
</dbReference>
<dbReference type="FunFam" id="3.40.50.2300:FF:000014">
    <property type="entry name" value="PTS system fructose-like transporter subunit IIB"/>
    <property type="match status" value="1"/>
</dbReference>
<evidence type="ECO:0000256" key="14">
    <source>
        <dbReference type="SAM" id="MobiDB-lite"/>
    </source>
</evidence>
<keyword evidence="5" id="KW-1003">Cell membrane</keyword>
<dbReference type="eggNOG" id="COG1445">
    <property type="taxonomic scope" value="Bacteria"/>
</dbReference>
<evidence type="ECO:0000256" key="13">
    <source>
        <dbReference type="ARBA" id="ARBA00023136"/>
    </source>
</evidence>
<dbReference type="EMBL" id="CP000394">
    <property type="protein sequence ID" value="ABI61308.2"/>
    <property type="molecule type" value="Genomic_DNA"/>
</dbReference>
<evidence type="ECO:0000313" key="19">
    <source>
        <dbReference type="Proteomes" id="UP000001963"/>
    </source>
</evidence>